<dbReference type="InterPro" id="IPR005235">
    <property type="entry name" value="YmdB-like"/>
</dbReference>
<accession>A0A3B0TJZ1</accession>
<dbReference type="CDD" id="cd07382">
    <property type="entry name" value="MPP_DR1281"/>
    <property type="match status" value="1"/>
</dbReference>
<sequence length="273" mass="29011">MRLLFLGDVVGASGREAVERELPELRARYGFDFVVINGENAAGGFGITEKICDGLLAAGADAVTTGNHVWDQREAMVFIERQDRFLRPVNFPPGAPGRGAGLFQAAGGASVLVINAMGRVYMDAMEDPFAAVDKALADLRLGETVDAVIVDFHAEATSEKLAMGHHLDGRVSLVVGTHTHVPTADDQILPAGTAYLSDAGMCGDYDSVLGFEKSGPLQRFLTKLPGGRFVPAEGEATVSGIAIETDDRTGLATQISPVRVGGRLRPMLPDFWD</sequence>
<dbReference type="NCBIfam" id="TIGR00282">
    <property type="entry name" value="TIGR00282 family metallophosphoesterase"/>
    <property type="match status" value="1"/>
</dbReference>
<dbReference type="EMBL" id="UOEM01000062">
    <property type="protein sequence ID" value="VAW13617.1"/>
    <property type="molecule type" value="Genomic_DNA"/>
</dbReference>
<dbReference type="PIRSF" id="PIRSF004789">
    <property type="entry name" value="DR1281"/>
    <property type="match status" value="1"/>
</dbReference>
<dbReference type="GO" id="GO:0004113">
    <property type="term" value="F:2',3'-cyclic-nucleotide 3'-phosphodiesterase activity"/>
    <property type="evidence" value="ECO:0007669"/>
    <property type="project" value="TreeGrafter"/>
</dbReference>
<dbReference type="FunFam" id="3.60.21.10:FF:000016">
    <property type="entry name" value="Putative metallophosphoesterase"/>
    <property type="match status" value="1"/>
</dbReference>
<dbReference type="Pfam" id="PF13277">
    <property type="entry name" value="YmdB"/>
    <property type="match status" value="1"/>
</dbReference>
<keyword evidence="1" id="KW-0479">Metal-binding</keyword>
<protein>
    <submittedName>
        <fullName evidence="4">Uncharacterized protein YmdB</fullName>
    </submittedName>
</protein>
<organism evidence="4">
    <name type="scientific">hydrothermal vent metagenome</name>
    <dbReference type="NCBI Taxonomy" id="652676"/>
    <lineage>
        <taxon>unclassified sequences</taxon>
        <taxon>metagenomes</taxon>
        <taxon>ecological metagenomes</taxon>
    </lineage>
</organism>
<keyword evidence="3" id="KW-0408">Iron</keyword>
<evidence type="ECO:0000256" key="3">
    <source>
        <dbReference type="ARBA" id="ARBA00023004"/>
    </source>
</evidence>
<name>A0A3B0TJZ1_9ZZZZ</name>
<keyword evidence="2" id="KW-0378">Hydrolase</keyword>
<dbReference type="AlphaFoldDB" id="A0A3B0TJZ1"/>
<dbReference type="PANTHER" id="PTHR36303">
    <property type="entry name" value="2',3'-CYCLIC-NUCLEOTIDE 2'-PHOSPHODIESTERASE"/>
    <property type="match status" value="1"/>
</dbReference>
<dbReference type="SUPFAM" id="SSF56300">
    <property type="entry name" value="Metallo-dependent phosphatases"/>
    <property type="match status" value="1"/>
</dbReference>
<proteinExistence type="predicted"/>
<dbReference type="Gene3D" id="3.60.21.10">
    <property type="match status" value="1"/>
</dbReference>
<gene>
    <name evidence="4" type="ORF">MNBD_ALPHA09-1773</name>
</gene>
<reference evidence="4" key="1">
    <citation type="submission" date="2018-06" db="EMBL/GenBank/DDBJ databases">
        <authorList>
            <person name="Zhirakovskaya E."/>
        </authorList>
    </citation>
    <scope>NUCLEOTIDE SEQUENCE</scope>
</reference>
<evidence type="ECO:0000256" key="2">
    <source>
        <dbReference type="ARBA" id="ARBA00022801"/>
    </source>
</evidence>
<evidence type="ECO:0000313" key="4">
    <source>
        <dbReference type="EMBL" id="VAW13617.1"/>
    </source>
</evidence>
<dbReference type="GO" id="GO:0046872">
    <property type="term" value="F:metal ion binding"/>
    <property type="evidence" value="ECO:0007669"/>
    <property type="project" value="UniProtKB-KW"/>
</dbReference>
<dbReference type="InterPro" id="IPR029052">
    <property type="entry name" value="Metallo-depent_PP-like"/>
</dbReference>
<dbReference type="PANTHER" id="PTHR36303:SF1">
    <property type="entry name" value="2',3'-CYCLIC-NUCLEOTIDE 2'-PHOSPHODIESTERASE"/>
    <property type="match status" value="1"/>
</dbReference>
<evidence type="ECO:0000256" key="1">
    <source>
        <dbReference type="ARBA" id="ARBA00022723"/>
    </source>
</evidence>